<dbReference type="Proteomes" id="UP000233556">
    <property type="component" value="Unassembled WGS sequence"/>
</dbReference>
<dbReference type="EMBL" id="KZ506713">
    <property type="protein sequence ID" value="PKU38565.1"/>
    <property type="molecule type" value="Genomic_DNA"/>
</dbReference>
<reference evidence="4" key="1">
    <citation type="submission" date="2017-11" db="EMBL/GenBank/DDBJ databases">
        <authorList>
            <person name="Lima N.C."/>
            <person name="Parody-Merino A.M."/>
            <person name="Battley P.F."/>
            <person name="Fidler A.E."/>
            <person name="Prosdocimi F."/>
        </authorList>
    </citation>
    <scope>NUCLEOTIDE SEQUENCE [LARGE SCALE GENOMIC DNA]</scope>
</reference>
<evidence type="ECO:0000256" key="1">
    <source>
        <dbReference type="SAM" id="MobiDB-lite"/>
    </source>
</evidence>
<feature type="region of interest" description="Disordered" evidence="1">
    <location>
        <begin position="218"/>
        <end position="253"/>
    </location>
</feature>
<proteinExistence type="predicted"/>
<protein>
    <submittedName>
        <fullName evidence="3">Uncharacterized protein</fullName>
    </submittedName>
</protein>
<dbReference type="AlphaFoldDB" id="A0A2I0TXL0"/>
<organism evidence="3 4">
    <name type="scientific">Limosa lapponica baueri</name>
    <dbReference type="NCBI Taxonomy" id="1758121"/>
    <lineage>
        <taxon>Eukaryota</taxon>
        <taxon>Metazoa</taxon>
        <taxon>Chordata</taxon>
        <taxon>Craniata</taxon>
        <taxon>Vertebrata</taxon>
        <taxon>Euteleostomi</taxon>
        <taxon>Archelosauria</taxon>
        <taxon>Archosauria</taxon>
        <taxon>Dinosauria</taxon>
        <taxon>Saurischia</taxon>
        <taxon>Theropoda</taxon>
        <taxon>Coelurosauria</taxon>
        <taxon>Aves</taxon>
        <taxon>Neognathae</taxon>
        <taxon>Neoaves</taxon>
        <taxon>Charadriiformes</taxon>
        <taxon>Scolopacidae</taxon>
        <taxon>Limosa</taxon>
    </lineage>
</organism>
<dbReference type="Gene3D" id="2.60.40.10">
    <property type="entry name" value="Immunoglobulins"/>
    <property type="match status" value="1"/>
</dbReference>
<evidence type="ECO:0000313" key="4">
    <source>
        <dbReference type="Proteomes" id="UP000233556"/>
    </source>
</evidence>
<keyword evidence="4" id="KW-1185">Reference proteome</keyword>
<feature type="chain" id="PRO_5014122386" evidence="2">
    <location>
        <begin position="21"/>
        <end position="253"/>
    </location>
</feature>
<dbReference type="SUPFAM" id="SSF49265">
    <property type="entry name" value="Fibronectin type III"/>
    <property type="match status" value="1"/>
</dbReference>
<reference evidence="4" key="2">
    <citation type="submission" date="2017-12" db="EMBL/GenBank/DDBJ databases">
        <title>Genome sequence of the Bar-tailed Godwit (Limosa lapponica baueri).</title>
        <authorList>
            <person name="Lima N.C.B."/>
            <person name="Parody-Merino A.M."/>
            <person name="Battley P.F."/>
            <person name="Fidler A.E."/>
            <person name="Prosdocimi F."/>
        </authorList>
    </citation>
    <scope>NUCLEOTIDE SEQUENCE [LARGE SCALE GENOMIC DNA]</scope>
</reference>
<feature type="signal peptide" evidence="2">
    <location>
        <begin position="1"/>
        <end position="20"/>
    </location>
</feature>
<sequence>MVLRGLALSFLLVLAPQLPAWIWKDHGPKNLGGAEEAETCKRPQWDPRLQLTPDQENYKKNEEVMLSCPKDFQLSFTHVKCVGKLPFISNGKAVHKEAWNGKNSRGDWIHIQSNVECFGKIIGYQLNITAQRTHDGSFLEFKQVMVNQSVTQYTPPRQTPGSKYTVTVQGLTAAGAGAASILEFQTYVSELQPYENVDNYCVVKGTLLAVEEAGKGGQAGEMLPQTVPVLESSGDSQSSDGEEKMRLKSPAQC</sequence>
<evidence type="ECO:0000313" key="3">
    <source>
        <dbReference type="EMBL" id="PKU38565.1"/>
    </source>
</evidence>
<dbReference type="InterPro" id="IPR036116">
    <property type="entry name" value="FN3_sf"/>
</dbReference>
<accession>A0A2I0TXL0</accession>
<keyword evidence="2" id="KW-0732">Signal</keyword>
<gene>
    <name evidence="3" type="ORF">llap_11147</name>
</gene>
<evidence type="ECO:0000256" key="2">
    <source>
        <dbReference type="SAM" id="SignalP"/>
    </source>
</evidence>
<dbReference type="OrthoDB" id="9208658at2759"/>
<dbReference type="InterPro" id="IPR013783">
    <property type="entry name" value="Ig-like_fold"/>
</dbReference>
<name>A0A2I0TXL0_LIMLA</name>